<comment type="subcellular location">
    <subcellularLocation>
        <location evidence="1">Membrane</location>
        <topology evidence="1">Multi-pass membrane protein</topology>
    </subcellularLocation>
</comment>
<keyword evidence="4 5" id="KW-0472">Membrane</keyword>
<keyword evidence="3 5" id="KW-1133">Transmembrane helix</keyword>
<feature type="transmembrane region" description="Helical" evidence="5">
    <location>
        <begin position="412"/>
        <end position="433"/>
    </location>
</feature>
<dbReference type="Pfam" id="PF04547">
    <property type="entry name" value="Anoctamin"/>
    <property type="match status" value="1"/>
</dbReference>
<dbReference type="Pfam" id="PF20877">
    <property type="entry name" value="Anoctamin_N"/>
    <property type="match status" value="1"/>
</dbReference>
<dbReference type="Proteomes" id="UP001219933">
    <property type="component" value="Chromosome 2"/>
</dbReference>
<keyword evidence="2 5" id="KW-0812">Transmembrane</keyword>
<dbReference type="GO" id="GO:0032541">
    <property type="term" value="C:cortical endoplasmic reticulum"/>
    <property type="evidence" value="ECO:0007669"/>
    <property type="project" value="TreeGrafter"/>
</dbReference>
<evidence type="ECO:0000259" key="6">
    <source>
        <dbReference type="Pfam" id="PF04547"/>
    </source>
</evidence>
<dbReference type="GO" id="GO:0016020">
    <property type="term" value="C:membrane"/>
    <property type="evidence" value="ECO:0007669"/>
    <property type="project" value="UniProtKB-SubCell"/>
</dbReference>
<evidence type="ECO:0000256" key="5">
    <source>
        <dbReference type="SAM" id="Phobius"/>
    </source>
</evidence>
<dbReference type="InterPro" id="IPR049456">
    <property type="entry name" value="Anoctamin_N_fung"/>
</dbReference>
<proteinExistence type="predicted"/>
<feature type="domain" description="Anoctamin transmembrane" evidence="6">
    <location>
        <begin position="215"/>
        <end position="718"/>
    </location>
</feature>
<dbReference type="EMBL" id="CP119878">
    <property type="protein sequence ID" value="WFD34482.1"/>
    <property type="molecule type" value="Genomic_DNA"/>
</dbReference>
<evidence type="ECO:0000259" key="7">
    <source>
        <dbReference type="Pfam" id="PF20877"/>
    </source>
</evidence>
<name>A0AAF0J5G5_9BASI</name>
<reference evidence="8" key="1">
    <citation type="submission" date="2023-03" db="EMBL/GenBank/DDBJ databases">
        <title>Mating type loci evolution in Malassezia.</title>
        <authorList>
            <person name="Coelho M.A."/>
        </authorList>
    </citation>
    <scope>NUCLEOTIDE SEQUENCE</scope>
    <source>
        <strain evidence="8">CBS 11721</strain>
    </source>
</reference>
<evidence type="ECO:0000256" key="1">
    <source>
        <dbReference type="ARBA" id="ARBA00004141"/>
    </source>
</evidence>
<accession>A0AAF0J5G5</accession>
<evidence type="ECO:0000256" key="4">
    <source>
        <dbReference type="ARBA" id="ARBA00023136"/>
    </source>
</evidence>
<evidence type="ECO:0000313" key="8">
    <source>
        <dbReference type="EMBL" id="WFD34482.1"/>
    </source>
</evidence>
<evidence type="ECO:0000256" key="3">
    <source>
        <dbReference type="ARBA" id="ARBA00022989"/>
    </source>
</evidence>
<feature type="transmembrane region" description="Helical" evidence="5">
    <location>
        <begin position="325"/>
        <end position="347"/>
    </location>
</feature>
<organism evidence="8 9">
    <name type="scientific">Malassezia cuniculi</name>
    <dbReference type="NCBI Taxonomy" id="948313"/>
    <lineage>
        <taxon>Eukaryota</taxon>
        <taxon>Fungi</taxon>
        <taxon>Dikarya</taxon>
        <taxon>Basidiomycota</taxon>
        <taxon>Ustilaginomycotina</taxon>
        <taxon>Malasseziomycetes</taxon>
        <taxon>Malasseziales</taxon>
        <taxon>Malasseziaceae</taxon>
        <taxon>Malassezia</taxon>
    </lineage>
</organism>
<sequence>MSEKPGTASASHTRSAPVVDYVLKFQGVPPRCASGRGKVSPSESAATADEFRRLITTLRSLGLQVTSRVGKSGSGTITVFVCAPNSLLEELHVRERVSGYLSGVYTGECRLPADAAQARGAIATPHGTIISPADRVRYVHQLLTAPKPRSRRGTGRLLSIHGAELSVRSADYPHLIDMMPLHDRAFDKRWISAWSRVSFTNVLFGIHDEDLDELRFYWGGNTAMYFAFLNTYFTSLLPVAVLGLFFWAGGYAFDAMYAALLVIWCCAFTEGWRVREKKLAVRWGQAGVSNVDARNASFTPRDVKTDPVTGEEVEIFEWWRRQLRVLLSLPFVALFAMLLVGVFSFIFAFEIVAGEVYDGPGKSIVPFIPTVLFSTCIPIVLSVWQACANVLTNFENHASERSHQASLMLKIFGMRSLVTYGGLVLTAFVYIPFGEGIIRYIYEQGWVTWFARIVSRNASLTVAMRHDFQVRPDRLREQLFALCVTGQVTNTVVETLVPIIIRTAMRWKSALGKSSGRVKQEKEPQRVSFAADALEREFLGQVESEFGLATYDTFVDYAEMASQFGNIALWSVIWPLAPVMGFINNWFELRSDAFKLCVNMRRPVPMRAETIGPWNKVLAVLVRLAAFTNAALVYLFEERTTIEAGRRVSVTVMRTYLFPTVSVCEKIGLGGAVGGIIPSFLPRSGAAGALAASFLFALLCEQVFSMLRALIAYMFHHLSWEDSEEYTALRRQQWESRVSVVDQLERARASDNIMPSPQRERLHKDQSFWDAAHDDGLAYITRHGKAE</sequence>
<dbReference type="InterPro" id="IPR049452">
    <property type="entry name" value="Anoctamin_TM"/>
</dbReference>
<feature type="transmembrane region" description="Helical" evidence="5">
    <location>
        <begin position="225"/>
        <end position="249"/>
    </location>
</feature>
<dbReference type="PANTHER" id="PTHR12308:SF73">
    <property type="entry name" value="ANOCTAMIN"/>
    <property type="match status" value="1"/>
</dbReference>
<evidence type="ECO:0000256" key="2">
    <source>
        <dbReference type="ARBA" id="ARBA00022692"/>
    </source>
</evidence>
<dbReference type="InterPro" id="IPR007632">
    <property type="entry name" value="Anoctamin"/>
</dbReference>
<dbReference type="AlphaFoldDB" id="A0AAF0J5G5"/>
<dbReference type="PANTHER" id="PTHR12308">
    <property type="entry name" value="ANOCTAMIN"/>
    <property type="match status" value="1"/>
</dbReference>
<keyword evidence="9" id="KW-1185">Reference proteome</keyword>
<dbReference type="GO" id="GO:0005254">
    <property type="term" value="F:chloride channel activity"/>
    <property type="evidence" value="ECO:0007669"/>
    <property type="project" value="TreeGrafter"/>
</dbReference>
<gene>
    <name evidence="8" type="ORF">MCUN1_001323</name>
</gene>
<feature type="transmembrane region" description="Helical" evidence="5">
    <location>
        <begin position="255"/>
        <end position="272"/>
    </location>
</feature>
<feature type="domain" description="Anoctamin alpha-beta plait" evidence="7">
    <location>
        <begin position="19"/>
        <end position="148"/>
    </location>
</feature>
<feature type="transmembrane region" description="Helical" evidence="5">
    <location>
        <begin position="367"/>
        <end position="391"/>
    </location>
</feature>
<evidence type="ECO:0000313" key="9">
    <source>
        <dbReference type="Proteomes" id="UP001219933"/>
    </source>
</evidence>
<protein>
    <submittedName>
        <fullName evidence="8">Uncharacterized protein</fullName>
    </submittedName>
</protein>